<dbReference type="EMBL" id="DXAN01000003">
    <property type="protein sequence ID" value="HJA07841.1"/>
    <property type="molecule type" value="Genomic_DNA"/>
</dbReference>
<gene>
    <name evidence="2" type="ORF">H9962_01420</name>
</gene>
<dbReference type="InterPro" id="IPR008816">
    <property type="entry name" value="Gly_zipper_2TM_dom"/>
</dbReference>
<organism evidence="2 3">
    <name type="scientific">Candidatus Mailhella merdigallinarum</name>
    <dbReference type="NCBI Taxonomy" id="2838658"/>
    <lineage>
        <taxon>Bacteria</taxon>
        <taxon>Pseudomonadati</taxon>
        <taxon>Thermodesulfobacteriota</taxon>
        <taxon>Desulfovibrionia</taxon>
        <taxon>Desulfovibrionales</taxon>
        <taxon>Desulfovibrionaceae</taxon>
        <taxon>Mailhella</taxon>
    </lineage>
</organism>
<sequence length="106" mass="10161">MVKINNESDGKTAVGAVGGGVLGGVLGNMIGGGKGNTLATVIGAGAGALLGGAGSQAVGNQTGVEVTVKLDSGRTMAVVQGADISFAPGQRVRVMIGQGTTRVVPQ</sequence>
<evidence type="ECO:0000259" key="1">
    <source>
        <dbReference type="Pfam" id="PF05433"/>
    </source>
</evidence>
<comment type="caution">
    <text evidence="2">The sequence shown here is derived from an EMBL/GenBank/DDBJ whole genome shotgun (WGS) entry which is preliminary data.</text>
</comment>
<proteinExistence type="predicted"/>
<name>A0A9D2HCV8_9BACT</name>
<dbReference type="Pfam" id="PF05433">
    <property type="entry name" value="Rick_17kDa_Anti"/>
    <property type="match status" value="1"/>
</dbReference>
<dbReference type="GO" id="GO:0019867">
    <property type="term" value="C:outer membrane"/>
    <property type="evidence" value="ECO:0007669"/>
    <property type="project" value="InterPro"/>
</dbReference>
<reference evidence="2" key="2">
    <citation type="submission" date="2021-04" db="EMBL/GenBank/DDBJ databases">
        <authorList>
            <person name="Gilroy R."/>
        </authorList>
    </citation>
    <scope>NUCLEOTIDE SEQUENCE</scope>
    <source>
        <strain evidence="2">CHK186-16707</strain>
    </source>
</reference>
<protein>
    <submittedName>
        <fullName evidence="2">Glycine zipper 2TM domain-containing protein</fullName>
    </submittedName>
</protein>
<reference evidence="2" key="1">
    <citation type="journal article" date="2021" name="PeerJ">
        <title>Extensive microbial diversity within the chicken gut microbiome revealed by metagenomics and culture.</title>
        <authorList>
            <person name="Gilroy R."/>
            <person name="Ravi A."/>
            <person name="Getino M."/>
            <person name="Pursley I."/>
            <person name="Horton D.L."/>
            <person name="Alikhan N.F."/>
            <person name="Baker D."/>
            <person name="Gharbi K."/>
            <person name="Hall N."/>
            <person name="Watson M."/>
            <person name="Adriaenssens E.M."/>
            <person name="Foster-Nyarko E."/>
            <person name="Jarju S."/>
            <person name="Secka A."/>
            <person name="Antonio M."/>
            <person name="Oren A."/>
            <person name="Chaudhuri R.R."/>
            <person name="La Ragione R."/>
            <person name="Hildebrand F."/>
            <person name="Pallen M.J."/>
        </authorList>
    </citation>
    <scope>NUCLEOTIDE SEQUENCE</scope>
    <source>
        <strain evidence="2">CHK186-16707</strain>
    </source>
</reference>
<accession>A0A9D2HCV8</accession>
<dbReference type="Proteomes" id="UP000824225">
    <property type="component" value="Unassembled WGS sequence"/>
</dbReference>
<feature type="domain" description="Glycine zipper 2TM" evidence="1">
    <location>
        <begin position="15"/>
        <end position="53"/>
    </location>
</feature>
<dbReference type="AlphaFoldDB" id="A0A9D2HCV8"/>
<evidence type="ECO:0000313" key="2">
    <source>
        <dbReference type="EMBL" id="HJA07841.1"/>
    </source>
</evidence>
<evidence type="ECO:0000313" key="3">
    <source>
        <dbReference type="Proteomes" id="UP000824225"/>
    </source>
</evidence>